<keyword evidence="2" id="KW-0472">Membrane</keyword>
<keyword evidence="2" id="KW-1133">Transmembrane helix</keyword>
<evidence type="ECO:0000313" key="4">
    <source>
        <dbReference type="Proteomes" id="UP000218811"/>
    </source>
</evidence>
<feature type="compositionally biased region" description="Polar residues" evidence="1">
    <location>
        <begin position="23"/>
        <end position="37"/>
    </location>
</feature>
<gene>
    <name evidence="3" type="ORF">WOLCODRAFT_142002</name>
</gene>
<evidence type="ECO:0000256" key="2">
    <source>
        <dbReference type="SAM" id="Phobius"/>
    </source>
</evidence>
<name>A0A2H3IXJ5_WOLCO</name>
<dbReference type="EMBL" id="KB467831">
    <property type="protein sequence ID" value="PCH34165.1"/>
    <property type="molecule type" value="Genomic_DNA"/>
</dbReference>
<feature type="compositionally biased region" description="Low complexity" evidence="1">
    <location>
        <begin position="38"/>
        <end position="62"/>
    </location>
</feature>
<feature type="compositionally biased region" description="Low complexity" evidence="1">
    <location>
        <begin position="226"/>
        <end position="244"/>
    </location>
</feature>
<protein>
    <submittedName>
        <fullName evidence="3">Uncharacterized protein</fullName>
    </submittedName>
</protein>
<keyword evidence="4" id="KW-1185">Reference proteome</keyword>
<accession>A0A2H3IXJ5</accession>
<evidence type="ECO:0000313" key="3">
    <source>
        <dbReference type="EMBL" id="PCH34165.1"/>
    </source>
</evidence>
<proteinExistence type="predicted"/>
<evidence type="ECO:0000256" key="1">
    <source>
        <dbReference type="SAM" id="MobiDB-lite"/>
    </source>
</evidence>
<feature type="region of interest" description="Disordered" evidence="1">
    <location>
        <begin position="22"/>
        <end position="146"/>
    </location>
</feature>
<keyword evidence="2" id="KW-0812">Transmembrane</keyword>
<feature type="compositionally biased region" description="Polar residues" evidence="1">
    <location>
        <begin position="96"/>
        <end position="107"/>
    </location>
</feature>
<feature type="compositionally biased region" description="Low complexity" evidence="1">
    <location>
        <begin position="79"/>
        <end position="95"/>
    </location>
</feature>
<sequence>MPTFASLVNSAQSREVIMLEAASSHTSTSANPSPTKPSVSLHSTGTTTSTLSTTSPLQISTPPSFPVPATPFASSSLNTTSLPASTVTSTPSSSVEHTQLSSFSAGSTKGPDTDATGVGATRTLGSGAQPGSGSYSNNSGGTGDIKNTPDITTAMLTAISSGSRGIDLATTSTSFSAFVTSITLTSTSTSAGLSGTSKVFTTITATFVTLSTVSIPETTMGRLPATHTGSSSGTSVESTSHSPSRLPQILGGVLGTFGTLFLLFLAYRRHCQKQRMERFKNIRVRSVQHTPSLAPADVPLRPPRPVSTASSAFLMAESHTDSLEFASATGGNLDGDAMTSSPPPARLRDEVGVSGYLTPADNQQMSEVPTNRAVLPNPYDAFPWANVGADVARRSSARSEICDDSGMEPVAVMTGYAV</sequence>
<organism evidence="3 4">
    <name type="scientific">Wolfiporia cocos (strain MD-104)</name>
    <name type="common">Brown rot fungus</name>
    <dbReference type="NCBI Taxonomy" id="742152"/>
    <lineage>
        <taxon>Eukaryota</taxon>
        <taxon>Fungi</taxon>
        <taxon>Dikarya</taxon>
        <taxon>Basidiomycota</taxon>
        <taxon>Agaricomycotina</taxon>
        <taxon>Agaricomycetes</taxon>
        <taxon>Polyporales</taxon>
        <taxon>Phaeolaceae</taxon>
        <taxon>Wolfiporia</taxon>
    </lineage>
</organism>
<reference evidence="3 4" key="1">
    <citation type="journal article" date="2012" name="Science">
        <title>The Paleozoic origin of enzymatic lignin decomposition reconstructed from 31 fungal genomes.</title>
        <authorList>
            <person name="Floudas D."/>
            <person name="Binder M."/>
            <person name="Riley R."/>
            <person name="Barry K."/>
            <person name="Blanchette R.A."/>
            <person name="Henrissat B."/>
            <person name="Martinez A.T."/>
            <person name="Otillar R."/>
            <person name="Spatafora J.W."/>
            <person name="Yadav J.S."/>
            <person name="Aerts A."/>
            <person name="Benoit I."/>
            <person name="Boyd A."/>
            <person name="Carlson A."/>
            <person name="Copeland A."/>
            <person name="Coutinho P.M."/>
            <person name="de Vries R.P."/>
            <person name="Ferreira P."/>
            <person name="Findley K."/>
            <person name="Foster B."/>
            <person name="Gaskell J."/>
            <person name="Glotzer D."/>
            <person name="Gorecki P."/>
            <person name="Heitman J."/>
            <person name="Hesse C."/>
            <person name="Hori C."/>
            <person name="Igarashi K."/>
            <person name="Jurgens J.A."/>
            <person name="Kallen N."/>
            <person name="Kersten P."/>
            <person name="Kohler A."/>
            <person name="Kuees U."/>
            <person name="Kumar T.K.A."/>
            <person name="Kuo A."/>
            <person name="LaButti K."/>
            <person name="Larrondo L.F."/>
            <person name="Lindquist E."/>
            <person name="Ling A."/>
            <person name="Lombard V."/>
            <person name="Lucas S."/>
            <person name="Lundell T."/>
            <person name="Martin R."/>
            <person name="McLaughlin D.J."/>
            <person name="Morgenstern I."/>
            <person name="Morin E."/>
            <person name="Murat C."/>
            <person name="Nagy L.G."/>
            <person name="Nolan M."/>
            <person name="Ohm R.A."/>
            <person name="Patyshakuliyeva A."/>
            <person name="Rokas A."/>
            <person name="Ruiz-Duenas F.J."/>
            <person name="Sabat G."/>
            <person name="Salamov A."/>
            <person name="Samejima M."/>
            <person name="Schmutz J."/>
            <person name="Slot J.C."/>
            <person name="St John F."/>
            <person name="Stenlid J."/>
            <person name="Sun H."/>
            <person name="Sun S."/>
            <person name="Syed K."/>
            <person name="Tsang A."/>
            <person name="Wiebenga A."/>
            <person name="Young D."/>
            <person name="Pisabarro A."/>
            <person name="Eastwood D.C."/>
            <person name="Martin F."/>
            <person name="Cullen D."/>
            <person name="Grigoriev I.V."/>
            <person name="Hibbett D.S."/>
        </authorList>
    </citation>
    <scope>NUCLEOTIDE SEQUENCE [LARGE SCALE GENOMIC DNA]</scope>
    <source>
        <strain evidence="3 4">MD-104</strain>
    </source>
</reference>
<feature type="region of interest" description="Disordered" evidence="1">
    <location>
        <begin position="219"/>
        <end position="244"/>
    </location>
</feature>
<feature type="transmembrane region" description="Helical" evidence="2">
    <location>
        <begin position="249"/>
        <end position="267"/>
    </location>
</feature>
<dbReference type="Proteomes" id="UP000218811">
    <property type="component" value="Unassembled WGS sequence"/>
</dbReference>
<dbReference type="AlphaFoldDB" id="A0A2H3IXJ5"/>